<dbReference type="Proteomes" id="UP001062846">
    <property type="component" value="Chromosome 7"/>
</dbReference>
<evidence type="ECO:0000313" key="1">
    <source>
        <dbReference type="EMBL" id="KAI8548306.1"/>
    </source>
</evidence>
<evidence type="ECO:0000313" key="2">
    <source>
        <dbReference type="Proteomes" id="UP001062846"/>
    </source>
</evidence>
<keyword evidence="2" id="KW-1185">Reference proteome</keyword>
<protein>
    <submittedName>
        <fullName evidence="1">Uncharacterized protein</fullName>
    </submittedName>
</protein>
<comment type="caution">
    <text evidence="1">The sequence shown here is derived from an EMBL/GenBank/DDBJ whole genome shotgun (WGS) entry which is preliminary data.</text>
</comment>
<name>A0ACC0N4X4_RHOML</name>
<organism evidence="1 2">
    <name type="scientific">Rhododendron molle</name>
    <name type="common">Chinese azalea</name>
    <name type="synonym">Azalea mollis</name>
    <dbReference type="NCBI Taxonomy" id="49168"/>
    <lineage>
        <taxon>Eukaryota</taxon>
        <taxon>Viridiplantae</taxon>
        <taxon>Streptophyta</taxon>
        <taxon>Embryophyta</taxon>
        <taxon>Tracheophyta</taxon>
        <taxon>Spermatophyta</taxon>
        <taxon>Magnoliopsida</taxon>
        <taxon>eudicotyledons</taxon>
        <taxon>Gunneridae</taxon>
        <taxon>Pentapetalae</taxon>
        <taxon>asterids</taxon>
        <taxon>Ericales</taxon>
        <taxon>Ericaceae</taxon>
        <taxon>Ericoideae</taxon>
        <taxon>Rhodoreae</taxon>
        <taxon>Rhododendron</taxon>
    </lineage>
</organism>
<dbReference type="EMBL" id="CM046394">
    <property type="protein sequence ID" value="KAI8548306.1"/>
    <property type="molecule type" value="Genomic_DNA"/>
</dbReference>
<sequence length="235" mass="25851">MSTTRLITSQSLTNLQIKPCSKSETFICSGSPGFRLAILRQNDQSCFVDDGGLRYRSGGRGSRRGRSGIMDLVVYSDVQPGGGPLPSDPSSNSCFPLSNINKYFHWYSSRKGWILGALITIMLPFLRNKWGPLFKLTKDVEAVAERAEHVTKVLEEVAEEVDKVAKEVADELPNGGKLEKAIESVESAAEKADKAAHLADDLIDKVEEVDKEVESFMEPVNDQAKETAKEASDQK</sequence>
<proteinExistence type="predicted"/>
<gene>
    <name evidence="1" type="ORF">RHMOL_Rhmol07G0264000</name>
</gene>
<accession>A0ACC0N4X4</accession>
<reference evidence="1" key="1">
    <citation type="submission" date="2022-02" db="EMBL/GenBank/DDBJ databases">
        <title>Plant Genome Project.</title>
        <authorList>
            <person name="Zhang R.-G."/>
        </authorList>
    </citation>
    <scope>NUCLEOTIDE SEQUENCE</scope>
    <source>
        <strain evidence="1">AT1</strain>
    </source>
</reference>